<accession>A0A3P8ALP6</accession>
<evidence type="ECO:0000313" key="3">
    <source>
        <dbReference type="Proteomes" id="UP000050761"/>
    </source>
</evidence>
<protein>
    <submittedName>
        <fullName evidence="4">DRMBL domain-containing protein</fullName>
    </submittedName>
</protein>
<feature type="region of interest" description="Disordered" evidence="1">
    <location>
        <begin position="61"/>
        <end position="276"/>
    </location>
</feature>
<dbReference type="PANTHER" id="PTHR23240:SF26">
    <property type="entry name" value="5' EXONUCLEASE APOLLO"/>
    <property type="match status" value="1"/>
</dbReference>
<dbReference type="EMBL" id="UZAH01027514">
    <property type="protein sequence ID" value="VDO92313.1"/>
    <property type="molecule type" value="Genomic_DNA"/>
</dbReference>
<dbReference type="OrthoDB" id="262529at2759"/>
<proteinExistence type="predicted"/>
<keyword evidence="3" id="KW-1185">Reference proteome</keyword>
<dbReference type="InterPro" id="IPR036866">
    <property type="entry name" value="RibonucZ/Hydroxyglut_hydro"/>
</dbReference>
<dbReference type="AlphaFoldDB" id="A0A3P8ALP6"/>
<name>A0A3P8ALP6_HELPZ</name>
<dbReference type="Proteomes" id="UP000050761">
    <property type="component" value="Unassembled WGS sequence"/>
</dbReference>
<dbReference type="WBParaSite" id="HPBE_0001247601-mRNA-1">
    <property type="protein sequence ID" value="HPBE_0001247601-mRNA-1"/>
    <property type="gene ID" value="HPBE_0001247601"/>
</dbReference>
<dbReference type="SUPFAM" id="SSF56281">
    <property type="entry name" value="Metallo-hydrolase/oxidoreductase"/>
    <property type="match status" value="1"/>
</dbReference>
<reference evidence="4" key="2">
    <citation type="submission" date="2019-09" db="UniProtKB">
        <authorList>
            <consortium name="WormBaseParasite"/>
        </authorList>
    </citation>
    <scope>IDENTIFICATION</scope>
</reference>
<evidence type="ECO:0000313" key="2">
    <source>
        <dbReference type="EMBL" id="VDO92313.1"/>
    </source>
</evidence>
<dbReference type="Gene3D" id="3.60.15.10">
    <property type="entry name" value="Ribonuclease Z/Hydroxyacylglutathione hydrolase-like"/>
    <property type="match status" value="1"/>
</dbReference>
<organism evidence="2">
    <name type="scientific">Heligmosomoides polygyrus</name>
    <name type="common">Parasitic roundworm</name>
    <dbReference type="NCBI Taxonomy" id="6339"/>
    <lineage>
        <taxon>Eukaryota</taxon>
        <taxon>Metazoa</taxon>
        <taxon>Ecdysozoa</taxon>
        <taxon>Nematoda</taxon>
        <taxon>Chromadorea</taxon>
        <taxon>Rhabditida</taxon>
        <taxon>Rhabditina</taxon>
        <taxon>Rhabditomorpha</taxon>
        <taxon>Strongyloidea</taxon>
        <taxon>Heligmosomidae</taxon>
        <taxon>Heligmosomoides</taxon>
    </lineage>
</organism>
<dbReference type="GO" id="GO:0000723">
    <property type="term" value="P:telomere maintenance"/>
    <property type="evidence" value="ECO:0007669"/>
    <property type="project" value="TreeGrafter"/>
</dbReference>
<gene>
    <name evidence="2" type="ORF">HPBE_LOCUS12477</name>
</gene>
<sequence>MHNLPQSQWYGLYTLGEKNVKKFNYAGEYGAFYCEQRGKVHSKGTLQASAEVSAMAERTTFDLPLNTSDDTNYDSSVEMPNRKSEATGDHPMERSLAANAASRNRRKSRAFVRPTNSSPGASSDRPEISTGGAGENFTPTLTEPRRDAIPGSAPAAVDEEVQSSSSVVTKGRKRQKTSTRNADENLTPVLAEPHPDATPGSAPAAVDEEVQSSRSTVTKGRKRQKTSAGGILTPTLTEARSDAIPGSAPATVDEDPREGSASAVGTDYPNPDHQSCSAALVSTPVSALRKKAARALSFHQDSDENVTPSRVKAGTPRSRTPLSNRSVRFRRDSVSEVHIIPAVETTLPFAEQMAREREEEIQDAAHIQAAMEAGEEEDAGAENVVPKCEKIVIGVRYIAVDRFVKKDDCRYHFLTHAHVDHFVNLNVTVLDANHCLGAVMYLFEGASIPGGAVLCTGDFRADNRLLSRFDTDPAFKKLADTYISKVYLDNTYLCHSEASFPDREEATKMFLKEVEDYQEYSILIPVFKLGREEVLEELSKNCGEVISTSDHRLRIRKACGLKGGEFSEHSDKTARIRTCLRQLKYVHSELRRMENPRVVFDLSVRGDYEGQFEDRLVSIPYSDHSSRNEIVAFLSRMIIVVVNGMKIPSELDPGVSMPIIDQANEYEGVMVEGPQSELITAAQDAGVVYWVAQW</sequence>
<evidence type="ECO:0000313" key="4">
    <source>
        <dbReference type="WBParaSite" id="HPBE_0001247601-mRNA-1"/>
    </source>
</evidence>
<reference evidence="2 3" key="1">
    <citation type="submission" date="2018-11" db="EMBL/GenBank/DDBJ databases">
        <authorList>
            <consortium name="Pathogen Informatics"/>
        </authorList>
    </citation>
    <scope>NUCLEOTIDE SEQUENCE [LARGE SCALE GENOMIC DNA]</scope>
</reference>
<feature type="compositionally biased region" description="Polar residues" evidence="1">
    <location>
        <begin position="65"/>
        <end position="75"/>
    </location>
</feature>
<dbReference type="GO" id="GO:0003684">
    <property type="term" value="F:damaged DNA binding"/>
    <property type="evidence" value="ECO:0007669"/>
    <property type="project" value="TreeGrafter"/>
</dbReference>
<dbReference type="GO" id="GO:0036297">
    <property type="term" value="P:interstrand cross-link repair"/>
    <property type="evidence" value="ECO:0007669"/>
    <property type="project" value="TreeGrafter"/>
</dbReference>
<feature type="compositionally biased region" description="Basic and acidic residues" evidence="1">
    <location>
        <begin position="80"/>
        <end position="93"/>
    </location>
</feature>
<dbReference type="PANTHER" id="PTHR23240">
    <property type="entry name" value="DNA CROSS-LINK REPAIR PROTEIN PSO2/SNM1-RELATED"/>
    <property type="match status" value="1"/>
</dbReference>
<dbReference type="GO" id="GO:0006303">
    <property type="term" value="P:double-strand break repair via nonhomologous end joining"/>
    <property type="evidence" value="ECO:0007669"/>
    <property type="project" value="TreeGrafter"/>
</dbReference>
<evidence type="ECO:0000256" key="1">
    <source>
        <dbReference type="SAM" id="MobiDB-lite"/>
    </source>
</evidence>
<dbReference type="GO" id="GO:0035312">
    <property type="term" value="F:5'-3' DNA exonuclease activity"/>
    <property type="evidence" value="ECO:0007669"/>
    <property type="project" value="TreeGrafter"/>
</dbReference>
<feature type="region of interest" description="Disordered" evidence="1">
    <location>
        <begin position="296"/>
        <end position="323"/>
    </location>
</feature>